<sequence>MSTDTMAGLPGQARSFAFLVHPRARLADDLGRVWRPLGAGPEGLYDLALRRLPLPPVTMASVEIAGSVLGHVVLVPFGARHLLGLPAEGRRRVGQAVDRAVRLGAATVGLGALTATVTGGGVALRGRGDIGVTNGNAFTAATVDAQARELLDGVLRSAGDRHVAVVGATGSVGGAVSALLARDRAVDRLTLVARSRPRLDALADRLGRQVPTTATTDLRAVADADLVVLLTASADAIIGPEHLAPGAVVLDATQPRNTSPALIVLRPDVTVVDGGVVDLPSLRLRGGDIGLPDGRAYACFAETALLALSGHDGHFCLGVPTLEQVDRTRELAAGLAHLGFAPAAPTSFGRPLPVGVPR</sequence>
<dbReference type="EMBL" id="OBQK01000008">
    <property type="protein sequence ID" value="SOC56651.1"/>
    <property type="molecule type" value="Genomic_DNA"/>
</dbReference>
<dbReference type="Pfam" id="PF01488">
    <property type="entry name" value="Shikimate_DH"/>
    <property type="match status" value="1"/>
</dbReference>
<keyword evidence="3" id="KW-1185">Reference proteome</keyword>
<dbReference type="Proteomes" id="UP000219688">
    <property type="component" value="Unassembled WGS sequence"/>
</dbReference>
<organism evidence="2 3">
    <name type="scientific">Ornithinimicrobium cerasi</name>
    <dbReference type="NCBI Taxonomy" id="2248773"/>
    <lineage>
        <taxon>Bacteria</taxon>
        <taxon>Bacillati</taxon>
        <taxon>Actinomycetota</taxon>
        <taxon>Actinomycetes</taxon>
        <taxon>Micrococcales</taxon>
        <taxon>Ornithinimicrobiaceae</taxon>
        <taxon>Ornithinimicrobium</taxon>
    </lineage>
</organism>
<accession>A0A285VVJ2</accession>
<evidence type="ECO:0000259" key="1">
    <source>
        <dbReference type="Pfam" id="PF01488"/>
    </source>
</evidence>
<dbReference type="InterPro" id="IPR006151">
    <property type="entry name" value="Shikm_DH/Glu-tRNA_Rdtase"/>
</dbReference>
<proteinExistence type="predicted"/>
<dbReference type="InterPro" id="IPR036291">
    <property type="entry name" value="NAD(P)-bd_dom_sf"/>
</dbReference>
<dbReference type="Gene3D" id="3.40.50.720">
    <property type="entry name" value="NAD(P)-binding Rossmann-like Domain"/>
    <property type="match status" value="1"/>
</dbReference>
<gene>
    <name evidence="2" type="ORF">SAMN05421879_10878</name>
</gene>
<evidence type="ECO:0000313" key="2">
    <source>
        <dbReference type="EMBL" id="SOC56651.1"/>
    </source>
</evidence>
<evidence type="ECO:0000313" key="3">
    <source>
        <dbReference type="Proteomes" id="UP000219688"/>
    </source>
</evidence>
<dbReference type="AlphaFoldDB" id="A0A285VVJ2"/>
<name>A0A285VVJ2_9MICO</name>
<protein>
    <submittedName>
        <fullName evidence="2">Predicted amino acid dehydrogenase</fullName>
    </submittedName>
</protein>
<reference evidence="3" key="1">
    <citation type="submission" date="2017-08" db="EMBL/GenBank/DDBJ databases">
        <authorList>
            <person name="Varghese N."/>
            <person name="Submissions S."/>
        </authorList>
    </citation>
    <scope>NUCLEOTIDE SEQUENCE [LARGE SCALE GENOMIC DNA]</scope>
    <source>
        <strain evidence="3">USBA17B2</strain>
    </source>
</reference>
<dbReference type="RefSeq" id="WP_244903828.1">
    <property type="nucleotide sequence ID" value="NZ_OBQK01000008.1"/>
</dbReference>
<feature type="domain" description="Quinate/shikimate 5-dehydrogenase/glutamyl-tRNA reductase" evidence="1">
    <location>
        <begin position="156"/>
        <end position="262"/>
    </location>
</feature>
<dbReference type="SUPFAM" id="SSF51735">
    <property type="entry name" value="NAD(P)-binding Rossmann-fold domains"/>
    <property type="match status" value="1"/>
</dbReference>